<protein>
    <submittedName>
        <fullName evidence="1">Uncharacterized protein</fullName>
    </submittedName>
</protein>
<gene>
    <name evidence="1" type="ORF">PACLA_8A026333</name>
</gene>
<dbReference type="OrthoDB" id="10596251at2759"/>
<evidence type="ECO:0000313" key="1">
    <source>
        <dbReference type="EMBL" id="CAB4018798.1"/>
    </source>
</evidence>
<evidence type="ECO:0000313" key="2">
    <source>
        <dbReference type="Proteomes" id="UP001152795"/>
    </source>
</evidence>
<reference evidence="1" key="1">
    <citation type="submission" date="2020-04" db="EMBL/GenBank/DDBJ databases">
        <authorList>
            <person name="Alioto T."/>
            <person name="Alioto T."/>
            <person name="Gomez Garrido J."/>
        </authorList>
    </citation>
    <scope>NUCLEOTIDE SEQUENCE</scope>
    <source>
        <strain evidence="1">A484AB</strain>
    </source>
</reference>
<name>A0A7D9EVQ4_PARCT</name>
<keyword evidence="2" id="KW-1185">Reference proteome</keyword>
<sequence>MTSFVFNCVVLLLHLPWVGLAQDHSTSSPEVKNATNLNMTMLNLTNASIICKQLRINDSAIENILRLIHDPITHVVEIKVSINSGNKTRRFPEFIWPWANEIGRTIISLKAQSNAIFNQFSLRISTLNVGIEKVDVVVSEEYYGCLPAGSKGSEIVFDFLLHNLSDSDDTHDYKLCRAFNNEVNLIKYNCCRVASDG</sequence>
<accession>A0A7D9EVQ4</accession>
<dbReference type="Proteomes" id="UP001152795">
    <property type="component" value="Unassembled WGS sequence"/>
</dbReference>
<organism evidence="1 2">
    <name type="scientific">Paramuricea clavata</name>
    <name type="common">Red gorgonian</name>
    <name type="synonym">Violescent sea-whip</name>
    <dbReference type="NCBI Taxonomy" id="317549"/>
    <lineage>
        <taxon>Eukaryota</taxon>
        <taxon>Metazoa</taxon>
        <taxon>Cnidaria</taxon>
        <taxon>Anthozoa</taxon>
        <taxon>Octocorallia</taxon>
        <taxon>Malacalcyonacea</taxon>
        <taxon>Plexauridae</taxon>
        <taxon>Paramuricea</taxon>
    </lineage>
</organism>
<dbReference type="EMBL" id="CACRXK020010171">
    <property type="protein sequence ID" value="CAB4018798.1"/>
    <property type="molecule type" value="Genomic_DNA"/>
</dbReference>
<comment type="caution">
    <text evidence="1">The sequence shown here is derived from an EMBL/GenBank/DDBJ whole genome shotgun (WGS) entry which is preliminary data.</text>
</comment>
<dbReference type="AlphaFoldDB" id="A0A7D9EVQ4"/>
<proteinExistence type="predicted"/>